<protein>
    <submittedName>
        <fullName evidence="4">Uncharacterized protein</fullName>
    </submittedName>
</protein>
<keyword evidence="5" id="KW-1185">Reference proteome</keyword>
<keyword evidence="1" id="KW-0175">Coiled coil</keyword>
<dbReference type="Gene3D" id="1.20.5.340">
    <property type="match status" value="1"/>
</dbReference>
<accession>A0ABQ2NQH2</accession>
<dbReference type="Pfam" id="PF07902">
    <property type="entry name" value="Gp58"/>
    <property type="match status" value="2"/>
</dbReference>
<evidence type="ECO:0000313" key="5">
    <source>
        <dbReference type="Proteomes" id="UP000641206"/>
    </source>
</evidence>
<comment type="caution">
    <text evidence="4">The sequence shown here is derived from an EMBL/GenBank/DDBJ whole genome shotgun (WGS) entry which is preliminary data.</text>
</comment>
<sequence>MYPILYNSNETNFAHNGLGILRDAVSAIAVEELNGLFELEIEYDSEGFLVDVIKEEMIIKAKANDKQQAQLFRIYSITKNHENDNLIIDAQHITYDLARNFVEKLVVSGLTKRQVMELIGSSTVYSHPFNVTSTNNSTRSSTSLYRTNPLQMIGGMDGSVLQIWGGQIERDNYNLIMHDRRGSDDGVSVLYKKNLTGLTAKFDISKVVTRIYPFKIMDATDDEPERLITVPGKYIDSPHINYYEIPFILPIDFSNEEDIESSQDLLNLATGWFAETGRDKPRVEMEVKFEHLWETEEYKDVAALEWVGLGDTVSVDHSKLHVAAKATVNRIEYDVIAQKNNAVEVGNIKASFTDSVNQNANDLDAIGERMDQAERKSNEAIRAANGKNTIYYGPKEPTGDHLIEGDIWFRIVDGEYTRTYIFDGVQWQLSIDMESKEAKEAASEARNQAQNAVDKADLATSNAVEAIEEAQGAFDKAQDSMSRADSAFNKADALSTVVDKNTGDISSVTQIAKGLQTKVSDAEGNISILQQTANSFGTRIGNAESNISTLTQTAQGLQTTVKSVQDDLDGLEIGGRNLLGNFNLKEWAQASNKIMQSSVGLGYIIKLESNEDYILHRQNLSNNNRFRLLFFDLDTNDENELLGKSPDKNISHDNSLEVKFNSENYKWVFIYVTNQRSIDDIDKAFIQLERGTKATDYSPAPEDMATQSQITQLSDVISSKITKGQADGWYASQSQLTQTASSLQSTIKGVRDDLEDMEFGGANLAGLDDFYAWTASSYSRNEYVVTIDTGNADRGGVRIRSRIFEKGKNYVLSFKIKKLTGDVERIAGHCEGFSSKVVYLDGKQIGTSWMSSNPFPNDGETHQIEVHLEYNGDTTNNDLYIQPNRSGYELPFSCEIWDIQVEQGTKATAWYPSYKDMATQSQFSQLSDNINLRVQKNDIINQINVSTESILISGKKLILDGDTTVNGTFKVKNANITDVNAGKITAGTFDAGKANIININASNINTGSLTGIDVSSFDSIRKVELAKGRVSLEFEGVSVGHIRPSQLIEDTNVKGFDIVSDRDFLSLGFKVDDNESSAVALWRSDTRIGYINGSDKTTDNGRLYLKSTSRGGTAEGRVSSVRLTNYTDSSGTPWSGILNYIGRDNRNPRNANFRSGFEVWQYKGDKTGKADQLFRIDSSSDGSYTTFLTDKTYLGKQTSVKAKNGSNYAVLGASVTQRLQNIHGKLDANPVAYVDVWDNFTVGSNGTGSGTFSFNSAENIFAVFPQVEGDYSSNIISGVQNVTSTGFRVYLLNAGGRANANNRSYRVKILVIYEPS</sequence>
<feature type="domain" description="Gp58-like" evidence="3">
    <location>
        <begin position="485"/>
        <end position="568"/>
    </location>
</feature>
<feature type="coiled-coil region" evidence="1">
    <location>
        <begin position="356"/>
        <end position="383"/>
    </location>
</feature>
<feature type="domain" description="Tail spike" evidence="2">
    <location>
        <begin position="95"/>
        <end position="356"/>
    </location>
</feature>
<reference evidence="5" key="1">
    <citation type="journal article" date="2019" name="Int. J. Syst. Evol. Microbiol.">
        <title>The Global Catalogue of Microorganisms (GCM) 10K type strain sequencing project: providing services to taxonomists for standard genome sequencing and annotation.</title>
        <authorList>
            <consortium name="The Broad Institute Genomics Platform"/>
            <consortium name="The Broad Institute Genome Sequencing Center for Infectious Disease"/>
            <person name="Wu L."/>
            <person name="Ma J."/>
        </authorList>
    </citation>
    <scope>NUCLEOTIDE SEQUENCE [LARGE SCALE GENOMIC DNA]</scope>
    <source>
        <strain evidence="5">CGMCC 1.7693</strain>
    </source>
</reference>
<dbReference type="NCBIfam" id="TIGR01665">
    <property type="entry name" value="put_anti_recept"/>
    <property type="match status" value="1"/>
</dbReference>
<dbReference type="EMBL" id="BMLW01000001">
    <property type="protein sequence ID" value="GGP07267.1"/>
    <property type="molecule type" value="Genomic_DNA"/>
</dbReference>
<evidence type="ECO:0000259" key="2">
    <source>
        <dbReference type="Pfam" id="PF06605"/>
    </source>
</evidence>
<dbReference type="InterPro" id="IPR012892">
    <property type="entry name" value="Gp58"/>
</dbReference>
<proteinExistence type="predicted"/>
<evidence type="ECO:0000259" key="3">
    <source>
        <dbReference type="Pfam" id="PF07902"/>
    </source>
</evidence>
<gene>
    <name evidence="4" type="ORF">GCM10011346_02570</name>
</gene>
<name>A0ABQ2NQH2_9BACI</name>
<feature type="domain" description="Gp58-like" evidence="3">
    <location>
        <begin position="931"/>
        <end position="1005"/>
    </location>
</feature>
<dbReference type="InterPro" id="IPR007119">
    <property type="entry name" value="Phage_tail_spike_N"/>
</dbReference>
<feature type="coiled-coil region" evidence="1">
    <location>
        <begin position="435"/>
        <end position="462"/>
    </location>
</feature>
<dbReference type="RefSeq" id="WP_188732741.1">
    <property type="nucleotide sequence ID" value="NZ_BMLW01000001.1"/>
</dbReference>
<dbReference type="Proteomes" id="UP000641206">
    <property type="component" value="Unassembled WGS sequence"/>
</dbReference>
<evidence type="ECO:0000313" key="4">
    <source>
        <dbReference type="EMBL" id="GGP07267.1"/>
    </source>
</evidence>
<evidence type="ECO:0000256" key="1">
    <source>
        <dbReference type="SAM" id="Coils"/>
    </source>
</evidence>
<dbReference type="Pfam" id="PF06605">
    <property type="entry name" value="Prophage_tail"/>
    <property type="match status" value="1"/>
</dbReference>
<organism evidence="4 5">
    <name type="scientific">Oceanobacillus neutriphilus</name>
    <dbReference type="NCBI Taxonomy" id="531815"/>
    <lineage>
        <taxon>Bacteria</taxon>
        <taxon>Bacillati</taxon>
        <taxon>Bacillota</taxon>
        <taxon>Bacilli</taxon>
        <taxon>Bacillales</taxon>
        <taxon>Bacillaceae</taxon>
        <taxon>Oceanobacillus</taxon>
    </lineage>
</organism>
<dbReference type="InterPro" id="IPR010572">
    <property type="entry name" value="Tail_dom"/>
</dbReference>